<protein>
    <recommendedName>
        <fullName evidence="4">Yip1 domain-containing protein</fullName>
    </recommendedName>
</protein>
<keyword evidence="3" id="KW-1185">Reference proteome</keyword>
<feature type="transmembrane region" description="Helical" evidence="1">
    <location>
        <begin position="29"/>
        <end position="48"/>
    </location>
</feature>
<dbReference type="STRING" id="292459.STH3173"/>
<evidence type="ECO:0008006" key="4">
    <source>
        <dbReference type="Google" id="ProtNLM"/>
    </source>
</evidence>
<evidence type="ECO:0000256" key="1">
    <source>
        <dbReference type="SAM" id="Phobius"/>
    </source>
</evidence>
<dbReference type="AlphaFoldDB" id="Q67JJ5"/>
<feature type="transmembrane region" description="Helical" evidence="1">
    <location>
        <begin position="159"/>
        <end position="179"/>
    </location>
</feature>
<dbReference type="HOGENOM" id="CLU_1460593_0_0_9"/>
<name>Q67JJ5_SYMTH</name>
<accession>Q67JJ5</accession>
<organism evidence="2 3">
    <name type="scientific">Symbiobacterium thermophilum (strain DSM 24528 / JCM 14929 / IAM 14863 / T)</name>
    <dbReference type="NCBI Taxonomy" id="292459"/>
    <lineage>
        <taxon>Bacteria</taxon>
        <taxon>Bacillati</taxon>
        <taxon>Bacillota</taxon>
        <taxon>Clostridia</taxon>
        <taxon>Eubacteriales</taxon>
        <taxon>Symbiobacteriaceae</taxon>
        <taxon>Symbiobacterium</taxon>
    </lineage>
</organism>
<proteinExistence type="predicted"/>
<evidence type="ECO:0000313" key="3">
    <source>
        <dbReference type="Proteomes" id="UP000000417"/>
    </source>
</evidence>
<reference evidence="2 3" key="1">
    <citation type="journal article" date="2004" name="Nucleic Acids Res.">
        <title>Genome sequence of Symbiobacterium thermophilum, an uncultivable bacterium that depends on microbial commensalism.</title>
        <authorList>
            <person name="Ueda K."/>
            <person name="Yamashita A."/>
            <person name="Ishikawa J."/>
            <person name="Shimada M."/>
            <person name="Watsuji T."/>
            <person name="Morimura K."/>
            <person name="Ikeda H."/>
            <person name="Hattori M."/>
            <person name="Beppu T."/>
        </authorList>
    </citation>
    <scope>NUCLEOTIDE SEQUENCE [LARGE SCALE GENOMIC DNA]</scope>
    <source>
        <strain evidence="3">T / IAM 14863</strain>
    </source>
</reference>
<dbReference type="EMBL" id="AP006840">
    <property type="protein sequence ID" value="BAD42155.1"/>
    <property type="molecule type" value="Genomic_DNA"/>
</dbReference>
<dbReference type="KEGG" id="sth:STH3173"/>
<feature type="transmembrane region" description="Helical" evidence="1">
    <location>
        <begin position="102"/>
        <end position="122"/>
    </location>
</feature>
<keyword evidence="1" id="KW-0472">Membrane</keyword>
<gene>
    <name evidence="2" type="ordered locus">STH3173</name>
</gene>
<evidence type="ECO:0000313" key="2">
    <source>
        <dbReference type="EMBL" id="BAD42155.1"/>
    </source>
</evidence>
<dbReference type="Proteomes" id="UP000000417">
    <property type="component" value="Chromosome"/>
</dbReference>
<keyword evidence="1" id="KW-1133">Transmembrane helix</keyword>
<feature type="transmembrane region" description="Helical" evidence="1">
    <location>
        <begin position="128"/>
        <end position="147"/>
    </location>
</feature>
<feature type="transmembrane region" description="Helical" evidence="1">
    <location>
        <begin position="68"/>
        <end position="90"/>
    </location>
</feature>
<keyword evidence="1" id="KW-0812">Transmembrane</keyword>
<sequence length="185" mass="20918">MALALPDWIRGMLLRPAETFAQAQTQMRFAYLWILLTVFTVEAVMLLFHPSVRSAVPSLPAGALLWSLLNLMLTLFAVQAVLLFWSGRIFGWKIELQEAAKYTGLVWVLFLVEDIVTFVPYLTQRDWLVLWASVPFLVWRVVAQTAGVHRISGLPLVRCLGLVLTATLPWNLPLLYLNWSGLVAP</sequence>